<dbReference type="AlphaFoldDB" id="A0A8F5RLY8"/>
<gene>
    <name evidence="1" type="ORF">JMJ85_05345</name>
</gene>
<evidence type="ECO:0000313" key="1">
    <source>
        <dbReference type="EMBL" id="QXN84593.1"/>
    </source>
</evidence>
<reference evidence="1" key="1">
    <citation type="submission" date="2021-07" db="EMBL/GenBank/DDBJ databases">
        <title>Whole-Genome Sequences of non-enterica strains of Salmonella enterica isolated from poultry houses.</title>
        <authorList>
            <person name="Lamas A."/>
            <person name="Regal P."/>
            <person name="Miranda J.M."/>
            <person name="Vazquez B."/>
            <person name="Cepeda A."/>
            <person name="Franco C.M."/>
        </authorList>
    </citation>
    <scope>NUCLEOTIDE SEQUENCE</scope>
    <source>
        <strain evidence="1">LHICA_D1</strain>
    </source>
</reference>
<organism evidence="1">
    <name type="scientific">Salmonella diarizonae</name>
    <dbReference type="NCBI Taxonomy" id="59204"/>
    <lineage>
        <taxon>Bacteria</taxon>
        <taxon>Pseudomonadati</taxon>
        <taxon>Pseudomonadota</taxon>
        <taxon>Gammaproteobacteria</taxon>
        <taxon>Enterobacterales</taxon>
        <taxon>Enterobacteriaceae</taxon>
        <taxon>Salmonella</taxon>
    </lineage>
</organism>
<protein>
    <submittedName>
        <fullName evidence="1">Uncharacterized protein</fullName>
    </submittedName>
</protein>
<sequence>MQSITDRKSSKVYASSVDNLDDTGKPGITLVIKNLGFQEPINRVADALQKSRIGNDIPHKELVVRNIRTVTLKPVSLVNKDGGYKITTVLTPQR</sequence>
<dbReference type="EMBL" id="CP078142">
    <property type="protein sequence ID" value="QXN84593.1"/>
    <property type="molecule type" value="Genomic_DNA"/>
</dbReference>
<accession>A0A8F5RLY8</accession>
<proteinExistence type="predicted"/>
<name>A0A8F5RLY8_SALDZ</name>